<sequence length="50" mass="5718">MFQQCYNRVKTELRFKKKSGFLSALLFKRAAAANAVKPEGFDEQPVNPQN</sequence>
<evidence type="ECO:0008006" key="3">
    <source>
        <dbReference type="Google" id="ProtNLM"/>
    </source>
</evidence>
<name>A0ABV8BAY3_9BACI</name>
<organism evidence="1 2">
    <name type="scientific">Bacillus songklensis</name>
    <dbReference type="NCBI Taxonomy" id="1069116"/>
    <lineage>
        <taxon>Bacteria</taxon>
        <taxon>Bacillati</taxon>
        <taxon>Bacillota</taxon>
        <taxon>Bacilli</taxon>
        <taxon>Bacillales</taxon>
        <taxon>Bacillaceae</taxon>
        <taxon>Bacillus</taxon>
    </lineage>
</organism>
<evidence type="ECO:0000313" key="1">
    <source>
        <dbReference type="EMBL" id="MFC3886591.1"/>
    </source>
</evidence>
<proteinExistence type="predicted"/>
<gene>
    <name evidence="1" type="ORF">ACFOU2_25080</name>
</gene>
<accession>A0ABV8BAY3</accession>
<dbReference type="EMBL" id="JBHRZT010000073">
    <property type="protein sequence ID" value="MFC3886591.1"/>
    <property type="molecule type" value="Genomic_DNA"/>
</dbReference>
<keyword evidence="2" id="KW-1185">Reference proteome</keyword>
<reference evidence="2" key="1">
    <citation type="journal article" date="2019" name="Int. J. Syst. Evol. Microbiol.">
        <title>The Global Catalogue of Microorganisms (GCM) 10K type strain sequencing project: providing services to taxonomists for standard genome sequencing and annotation.</title>
        <authorList>
            <consortium name="The Broad Institute Genomics Platform"/>
            <consortium name="The Broad Institute Genome Sequencing Center for Infectious Disease"/>
            <person name="Wu L."/>
            <person name="Ma J."/>
        </authorList>
    </citation>
    <scope>NUCLEOTIDE SEQUENCE [LARGE SCALE GENOMIC DNA]</scope>
    <source>
        <strain evidence="2">CCUG 61889</strain>
    </source>
</reference>
<evidence type="ECO:0000313" key="2">
    <source>
        <dbReference type="Proteomes" id="UP001595752"/>
    </source>
</evidence>
<protein>
    <recommendedName>
        <fullName evidence="3">Transposase</fullName>
    </recommendedName>
</protein>
<dbReference type="Proteomes" id="UP001595752">
    <property type="component" value="Unassembled WGS sequence"/>
</dbReference>
<comment type="caution">
    <text evidence="1">The sequence shown here is derived from an EMBL/GenBank/DDBJ whole genome shotgun (WGS) entry which is preliminary data.</text>
</comment>